<reference evidence="1 2" key="1">
    <citation type="submission" date="2017-07" db="EMBL/GenBank/DDBJ databases">
        <title>Amycolatopsis antarcticus sp. nov., isolated from the surface of an Antarcticus brown macroalga.</title>
        <authorList>
            <person name="Wang J."/>
            <person name="Leiva S."/>
            <person name="Huang J."/>
            <person name="Huang Y."/>
        </authorList>
    </citation>
    <scope>NUCLEOTIDE SEQUENCE [LARGE SCALE GENOMIC DNA]</scope>
    <source>
        <strain evidence="1 2">AU-G6</strain>
    </source>
</reference>
<keyword evidence="2" id="KW-1185">Reference proteome</keyword>
<dbReference type="InterPro" id="IPR046202">
    <property type="entry name" value="DUF6235"/>
</dbReference>
<accession>A0A263D0H2</accession>
<sequence length="105" mass="11833">MDGEREAERKRCRLTTGLQRLELWAATADQGERNRVYDVLFAVADGSVFWRYRVMRDAHRPGEFSVVVRDDLIVKVDFPAPACFAILYVGTRGNAEGLDVDVDAA</sequence>
<dbReference type="AlphaFoldDB" id="A0A263D0H2"/>
<name>A0A263D0H2_9PSEU</name>
<organism evidence="1 2">
    <name type="scientific">Amycolatopsis antarctica</name>
    <dbReference type="NCBI Taxonomy" id="1854586"/>
    <lineage>
        <taxon>Bacteria</taxon>
        <taxon>Bacillati</taxon>
        <taxon>Actinomycetota</taxon>
        <taxon>Actinomycetes</taxon>
        <taxon>Pseudonocardiales</taxon>
        <taxon>Pseudonocardiaceae</taxon>
        <taxon>Amycolatopsis</taxon>
    </lineage>
</organism>
<dbReference type="RefSeq" id="WP_094863879.1">
    <property type="nucleotide sequence ID" value="NZ_NKYE01000010.1"/>
</dbReference>
<proteinExistence type="predicted"/>
<gene>
    <name evidence="1" type="ORF">CFN78_17390</name>
</gene>
<dbReference type="Pfam" id="PF19748">
    <property type="entry name" value="DUF6235"/>
    <property type="match status" value="1"/>
</dbReference>
<protein>
    <submittedName>
        <fullName evidence="1">Uncharacterized protein</fullName>
    </submittedName>
</protein>
<evidence type="ECO:0000313" key="2">
    <source>
        <dbReference type="Proteomes" id="UP000242444"/>
    </source>
</evidence>
<evidence type="ECO:0000313" key="1">
    <source>
        <dbReference type="EMBL" id="OZM71922.1"/>
    </source>
</evidence>
<comment type="caution">
    <text evidence="1">The sequence shown here is derived from an EMBL/GenBank/DDBJ whole genome shotgun (WGS) entry which is preliminary data.</text>
</comment>
<dbReference type="EMBL" id="NKYE01000010">
    <property type="protein sequence ID" value="OZM71922.1"/>
    <property type="molecule type" value="Genomic_DNA"/>
</dbReference>
<dbReference type="OrthoDB" id="3625242at2"/>
<dbReference type="Proteomes" id="UP000242444">
    <property type="component" value="Unassembled WGS sequence"/>
</dbReference>
<dbReference type="InParanoid" id="A0A263D0H2"/>